<name>A0A1H3FPS5_ALLWA</name>
<accession>A0A1H3FPS5</accession>
<evidence type="ECO:0000313" key="2">
    <source>
        <dbReference type="EMBL" id="SDX92971.1"/>
    </source>
</evidence>
<dbReference type="EMBL" id="FNOW01000020">
    <property type="protein sequence ID" value="SDX92971.1"/>
    <property type="molecule type" value="Genomic_DNA"/>
</dbReference>
<keyword evidence="3" id="KW-1185">Reference proteome</keyword>
<evidence type="ECO:0000256" key="1">
    <source>
        <dbReference type="SAM" id="MobiDB-lite"/>
    </source>
</evidence>
<dbReference type="AlphaFoldDB" id="A0A1H3FPS5"/>
<feature type="region of interest" description="Disordered" evidence="1">
    <location>
        <begin position="1"/>
        <end position="45"/>
    </location>
</feature>
<organism evidence="2 3">
    <name type="scientific">Allochromatium warmingii</name>
    <name type="common">Chromatium warmingii</name>
    <dbReference type="NCBI Taxonomy" id="61595"/>
    <lineage>
        <taxon>Bacteria</taxon>
        <taxon>Pseudomonadati</taxon>
        <taxon>Pseudomonadota</taxon>
        <taxon>Gammaproteobacteria</taxon>
        <taxon>Chromatiales</taxon>
        <taxon>Chromatiaceae</taxon>
        <taxon>Allochromatium</taxon>
    </lineage>
</organism>
<gene>
    <name evidence="2" type="ORF">SAMN05421644_12022</name>
</gene>
<evidence type="ECO:0000313" key="3">
    <source>
        <dbReference type="Proteomes" id="UP000198672"/>
    </source>
</evidence>
<proteinExistence type="predicted"/>
<feature type="compositionally biased region" description="Pro residues" evidence="1">
    <location>
        <begin position="28"/>
        <end position="37"/>
    </location>
</feature>
<protein>
    <submittedName>
        <fullName evidence="2">Uncharacterized protein</fullName>
    </submittedName>
</protein>
<dbReference type="Proteomes" id="UP000198672">
    <property type="component" value="Unassembled WGS sequence"/>
</dbReference>
<feature type="compositionally biased region" description="Polar residues" evidence="1">
    <location>
        <begin position="7"/>
        <end position="17"/>
    </location>
</feature>
<sequence>MSENKKPTPSQKTSPQPLTEERGLRPTRNPPPMPQVKPPKQEKST</sequence>
<reference evidence="3" key="1">
    <citation type="submission" date="2016-10" db="EMBL/GenBank/DDBJ databases">
        <authorList>
            <person name="Varghese N."/>
            <person name="Submissions S."/>
        </authorList>
    </citation>
    <scope>NUCLEOTIDE SEQUENCE [LARGE SCALE GENOMIC DNA]</scope>
    <source>
        <strain evidence="3">DSM 173</strain>
    </source>
</reference>